<reference evidence="1 2" key="1">
    <citation type="submission" date="2020-04" db="EMBL/GenBank/DDBJ databases">
        <authorList>
            <person name="De Canck E."/>
        </authorList>
    </citation>
    <scope>NUCLEOTIDE SEQUENCE [LARGE SCALE GENOMIC DNA]</scope>
    <source>
        <strain evidence="1 2">LMG 28614</strain>
    </source>
</reference>
<protein>
    <submittedName>
        <fullName evidence="1">Uncharacterized protein</fullName>
    </submittedName>
</protein>
<dbReference type="EMBL" id="CADIKK010000020">
    <property type="protein sequence ID" value="CAB3796304.1"/>
    <property type="molecule type" value="Genomic_DNA"/>
</dbReference>
<evidence type="ECO:0000313" key="1">
    <source>
        <dbReference type="EMBL" id="CAB3796304.1"/>
    </source>
</evidence>
<dbReference type="Proteomes" id="UP000494365">
    <property type="component" value="Unassembled WGS sequence"/>
</dbReference>
<gene>
    <name evidence="1" type="ORF">LMG28614_04344</name>
</gene>
<sequence>MKLLPSRRHGPLIRAHSHTKVIARASHSVYQSRPEEVVAVIEDAAKHAEQ</sequence>
<keyword evidence="2" id="KW-1185">Reference proteome</keyword>
<dbReference type="AlphaFoldDB" id="A0A6S7BD82"/>
<proteinExistence type="predicted"/>
<name>A0A6S7BD82_9BURK</name>
<accession>A0A6S7BD82</accession>
<organism evidence="1 2">
    <name type="scientific">Paraburkholderia ultramafica</name>
    <dbReference type="NCBI Taxonomy" id="1544867"/>
    <lineage>
        <taxon>Bacteria</taxon>
        <taxon>Pseudomonadati</taxon>
        <taxon>Pseudomonadota</taxon>
        <taxon>Betaproteobacteria</taxon>
        <taxon>Burkholderiales</taxon>
        <taxon>Burkholderiaceae</taxon>
        <taxon>Paraburkholderia</taxon>
    </lineage>
</organism>
<evidence type="ECO:0000313" key="2">
    <source>
        <dbReference type="Proteomes" id="UP000494365"/>
    </source>
</evidence>